<dbReference type="Gene3D" id="3.40.50.1980">
    <property type="entry name" value="Nitrogenase molybdenum iron protein domain"/>
    <property type="match status" value="2"/>
</dbReference>
<evidence type="ECO:0000256" key="3">
    <source>
        <dbReference type="ARBA" id="ARBA00022729"/>
    </source>
</evidence>
<comment type="similarity">
    <text evidence="1 4">Belongs to the bacterial solute-binding protein 9 family.</text>
</comment>
<keyword evidence="3" id="KW-0732">Signal</keyword>
<comment type="caution">
    <text evidence="5">The sequence shown here is derived from an EMBL/GenBank/DDBJ whole genome shotgun (WGS) entry which is preliminary data.</text>
</comment>
<dbReference type="Pfam" id="PF01297">
    <property type="entry name" value="ZnuA"/>
    <property type="match status" value="1"/>
</dbReference>
<gene>
    <name evidence="5" type="ORF">H8D96_08870</name>
</gene>
<proteinExistence type="inferred from homology"/>
<dbReference type="PANTHER" id="PTHR42953">
    <property type="entry name" value="HIGH-AFFINITY ZINC UPTAKE SYSTEM PROTEIN ZNUA-RELATED"/>
    <property type="match status" value="1"/>
</dbReference>
<dbReference type="InterPro" id="IPR050492">
    <property type="entry name" value="Bact_metal-bind_prot9"/>
</dbReference>
<evidence type="ECO:0000313" key="6">
    <source>
        <dbReference type="Proteomes" id="UP000605201"/>
    </source>
</evidence>
<dbReference type="EMBL" id="JACNIG010000199">
    <property type="protein sequence ID" value="MBC8432018.1"/>
    <property type="molecule type" value="Genomic_DNA"/>
</dbReference>
<dbReference type="PRINTS" id="PR00690">
    <property type="entry name" value="ADHESNFAMILY"/>
</dbReference>
<dbReference type="AlphaFoldDB" id="A0A8J6P0I4"/>
<organism evidence="5 6">
    <name type="scientific">Candidatus Desulfatibia vada</name>
    <dbReference type="NCBI Taxonomy" id="2841696"/>
    <lineage>
        <taxon>Bacteria</taxon>
        <taxon>Pseudomonadati</taxon>
        <taxon>Thermodesulfobacteriota</taxon>
        <taxon>Desulfobacteria</taxon>
        <taxon>Desulfobacterales</taxon>
        <taxon>Desulfobacterales incertae sedis</taxon>
        <taxon>Candidatus Desulfatibia</taxon>
    </lineage>
</organism>
<evidence type="ECO:0000313" key="5">
    <source>
        <dbReference type="EMBL" id="MBC8432018.1"/>
    </source>
</evidence>
<dbReference type="SUPFAM" id="SSF53807">
    <property type="entry name" value="Helical backbone' metal receptor"/>
    <property type="match status" value="1"/>
</dbReference>
<evidence type="ECO:0000256" key="2">
    <source>
        <dbReference type="ARBA" id="ARBA00022448"/>
    </source>
</evidence>
<dbReference type="InterPro" id="IPR006129">
    <property type="entry name" value="AdhesinB"/>
</dbReference>
<evidence type="ECO:0000256" key="4">
    <source>
        <dbReference type="RuleBase" id="RU003512"/>
    </source>
</evidence>
<dbReference type="InterPro" id="IPR006127">
    <property type="entry name" value="ZnuA-like"/>
</dbReference>
<dbReference type="GO" id="GO:0046872">
    <property type="term" value="F:metal ion binding"/>
    <property type="evidence" value="ECO:0007669"/>
    <property type="project" value="InterPro"/>
</dbReference>
<dbReference type="PANTHER" id="PTHR42953:SF3">
    <property type="entry name" value="HIGH-AFFINITY ZINC UPTAKE SYSTEM PROTEIN ZNUA"/>
    <property type="match status" value="1"/>
</dbReference>
<dbReference type="GO" id="GO:0007155">
    <property type="term" value="P:cell adhesion"/>
    <property type="evidence" value="ECO:0007669"/>
    <property type="project" value="InterPro"/>
</dbReference>
<dbReference type="PRINTS" id="PR00691">
    <property type="entry name" value="ADHESINB"/>
</dbReference>
<reference evidence="5 6" key="1">
    <citation type="submission" date="2020-08" db="EMBL/GenBank/DDBJ databases">
        <title>Bridging the membrane lipid divide: bacteria of the FCB group superphylum have the potential to synthesize archaeal ether lipids.</title>
        <authorList>
            <person name="Villanueva L."/>
            <person name="Von Meijenfeldt F.A.B."/>
            <person name="Westbye A.B."/>
            <person name="Yadav S."/>
            <person name="Hopmans E.C."/>
            <person name="Dutilh B.E."/>
            <person name="Sinninghe Damste J.S."/>
        </authorList>
    </citation>
    <scope>NUCLEOTIDE SEQUENCE [LARGE SCALE GENOMIC DNA]</scope>
    <source>
        <strain evidence="5">NIOZ-UU17</strain>
    </source>
</reference>
<dbReference type="GO" id="GO:0030001">
    <property type="term" value="P:metal ion transport"/>
    <property type="evidence" value="ECO:0007669"/>
    <property type="project" value="InterPro"/>
</dbReference>
<accession>A0A8J6P0I4</accession>
<evidence type="ECO:0000256" key="1">
    <source>
        <dbReference type="ARBA" id="ARBA00011028"/>
    </source>
</evidence>
<name>A0A8J6P0I4_9BACT</name>
<sequence length="311" mass="35034">MKRINIFSSVLFALLFALVQLYPSKCLGENIAVVTSIFPVADMVRAVGEEHVDVTFILPAGASPHTFEPKPSLVKKITRARIFFMIGAGLEFWAEKFVKLAGPGLETVVLSEKVSLIHTTGDHHKAEKHDGKPDISDRKSSFANPHIWLDPVIVKLMVNEIVAALSKVDRQHEKFYKQQGRKYLGELDKLDRMIKAKVDVFKIKEFVSFHASWDYFARRYGLEPVGVIESAPGRNPTPIQIKNIVDQIKRHNIQAVFAEPQLNPRAAEVIAKEAKVKVLLLDPLGGPGMKRRSNYIDLMQYNLNVLQEAMQ</sequence>
<keyword evidence="2 4" id="KW-0813">Transport</keyword>
<dbReference type="InterPro" id="IPR006128">
    <property type="entry name" value="Lipoprotein_PsaA-like"/>
</dbReference>
<dbReference type="Proteomes" id="UP000605201">
    <property type="component" value="Unassembled WGS sequence"/>
</dbReference>
<protein>
    <submittedName>
        <fullName evidence="5">Zinc ABC transporter substrate-binding protein</fullName>
    </submittedName>
</protein>